<accession>A0A8H5BU89</accession>
<dbReference type="Proteomes" id="UP000567179">
    <property type="component" value="Unassembled WGS sequence"/>
</dbReference>
<keyword evidence="3" id="KW-1185">Reference proteome</keyword>
<comment type="caution">
    <text evidence="2">The sequence shown here is derived from an EMBL/GenBank/DDBJ whole genome shotgun (WGS) entry which is preliminary data.</text>
</comment>
<evidence type="ECO:0000313" key="2">
    <source>
        <dbReference type="EMBL" id="KAF5329672.1"/>
    </source>
</evidence>
<feature type="compositionally biased region" description="Acidic residues" evidence="1">
    <location>
        <begin position="499"/>
        <end position="508"/>
    </location>
</feature>
<reference evidence="2 3" key="1">
    <citation type="journal article" date="2020" name="ISME J.">
        <title>Uncovering the hidden diversity of litter-decomposition mechanisms in mushroom-forming fungi.</title>
        <authorList>
            <person name="Floudas D."/>
            <person name="Bentzer J."/>
            <person name="Ahren D."/>
            <person name="Johansson T."/>
            <person name="Persson P."/>
            <person name="Tunlid A."/>
        </authorList>
    </citation>
    <scope>NUCLEOTIDE SEQUENCE [LARGE SCALE GENOMIC DNA]</scope>
    <source>
        <strain evidence="2 3">CBS 101986</strain>
    </source>
</reference>
<feature type="region of interest" description="Disordered" evidence="1">
    <location>
        <begin position="499"/>
        <end position="521"/>
    </location>
</feature>
<dbReference type="AlphaFoldDB" id="A0A8H5BU89"/>
<dbReference type="EMBL" id="JAACJJ010000002">
    <property type="protein sequence ID" value="KAF5329672.1"/>
    <property type="molecule type" value="Genomic_DNA"/>
</dbReference>
<protein>
    <recommendedName>
        <fullName evidence="4">F-box domain-containing protein</fullName>
    </recommendedName>
</protein>
<evidence type="ECO:0000313" key="3">
    <source>
        <dbReference type="Proteomes" id="UP000567179"/>
    </source>
</evidence>
<evidence type="ECO:0008006" key="4">
    <source>
        <dbReference type="Google" id="ProtNLM"/>
    </source>
</evidence>
<evidence type="ECO:0000256" key="1">
    <source>
        <dbReference type="SAM" id="MobiDB-lite"/>
    </source>
</evidence>
<sequence length="521" mass="58709">MKHLPAEIWTYIGSLTRRQDLVQLALVSRLHLATVRPILAEEVTLRDGKMNGSDHSKNLQFLVDSQLSTKIKSFNIYGFTKNSAPDLPFSAMPNLRSLHIGSCEAFSANKQKAIVQSLRESCAELRTVVVTSPISMFSHKRFSIPNVVTVEWNEAGHLTPALFSLCQASLSTIAHLTVHLLAPSWSEVEAHHEGIKTYKRFFCLRFPALLSLDIGPGHNSLTTFGGDETNGAFTKFLLGHPTLKKLALPHWEHEPSGDDIYLPVNAKSLVDAKILPTLRYFEAHPRLISELLDRDAHFLIANVETLSISEAIHPDYWELEEELCMSGGNEDLMPLVGVLYRLGESRKRILALKHLILHLSKMNEDEEALEFIKPSLILAAESLPSLESWVGSIPVVADDFTELFSKLPRIRTVTGVLGMLESINEGCVLKTAIACKYLERVNCLMTYKSFVVDRHEKDGEQRITIRQEAFPTFHEDSPECKFIMHEAMYRAFKNQCFSDDDSDEDDDDWTFRSSDEGEEGQ</sequence>
<organism evidence="2 3">
    <name type="scientific">Psilocybe cf. subviscida</name>
    <dbReference type="NCBI Taxonomy" id="2480587"/>
    <lineage>
        <taxon>Eukaryota</taxon>
        <taxon>Fungi</taxon>
        <taxon>Dikarya</taxon>
        <taxon>Basidiomycota</taxon>
        <taxon>Agaricomycotina</taxon>
        <taxon>Agaricomycetes</taxon>
        <taxon>Agaricomycetidae</taxon>
        <taxon>Agaricales</taxon>
        <taxon>Agaricineae</taxon>
        <taxon>Strophariaceae</taxon>
        <taxon>Psilocybe</taxon>
    </lineage>
</organism>
<proteinExistence type="predicted"/>
<gene>
    <name evidence="2" type="ORF">D9619_009446</name>
</gene>
<name>A0A8H5BU89_9AGAR</name>
<dbReference type="OrthoDB" id="2974720at2759"/>